<feature type="domain" description="DUF2415" evidence="2">
    <location>
        <begin position="303"/>
        <end position="343"/>
    </location>
</feature>
<evidence type="ECO:0000259" key="2">
    <source>
        <dbReference type="Pfam" id="PF10313"/>
    </source>
</evidence>
<name>A0A5J5ENF8_9PEZI</name>
<proteinExistence type="predicted"/>
<dbReference type="Gene3D" id="2.130.10.10">
    <property type="entry name" value="YVTN repeat-like/Quinoprotein amine dehydrogenase"/>
    <property type="match status" value="1"/>
</dbReference>
<evidence type="ECO:0000256" key="1">
    <source>
        <dbReference type="SAM" id="MobiDB-lite"/>
    </source>
</evidence>
<dbReference type="Proteomes" id="UP000326924">
    <property type="component" value="Unassembled WGS sequence"/>
</dbReference>
<dbReference type="Pfam" id="PF10313">
    <property type="entry name" value="DUF2415"/>
    <property type="match status" value="1"/>
</dbReference>
<sequence>MTIDDDPVQASRFLTKKPPVFYNAKIPFKHWQLRSLLCSPTPDLLYYPSNNRIYSLDTATRKRRLVATLPFSPRCIGARHGWVCAGGADRGHFATIRVRKDGSGPGDDAMGLDGEDRNESSSEGQYRVNAKELGGYIVNSVTLHRPPSSTSDDDVLAVLTNNDKTVRIFHLAENRVVTTLYVAVSTNHASISPDGQHLVVVGDSPEVYFYHPASSGPNSGSPATGIGEAGCGSWILSSHPPLTAGTESDALMSTSFSSSSLHCAVASQAGIITIFDTRYLSCADGCDPLVKVIKSSRAFTEQGAVRSVQFSPAPWDLLVWAEHCGRVCIADARSNFTRRQVIDVLAEKDELIEAEVEEVQDLPSAWDISQSLLGSPTSIRGYSRDYDENDEDITVSDSVSINEFADLVLENSNEWLAARVRSLAPGSYLSTLVNPDMFRTSHSPLQSSASGLPGSTSSILRDYQERLMDRERTRQRNHDPPRRRNSIHPSYADHSTSTSSSSSVAAGPTSAASTPGERERSRLSRGSTLLPPLRPLEQITSIIAEQRRRQRRSGRFEAETASFSYTFVRDGVDITGCTLGPDGRKLYVATDGGVVEYGVDIASRKVFPTMTPR</sequence>
<feature type="region of interest" description="Disordered" evidence="1">
    <location>
        <begin position="471"/>
        <end position="531"/>
    </location>
</feature>
<keyword evidence="4" id="KW-1185">Reference proteome</keyword>
<dbReference type="SUPFAM" id="SSF50978">
    <property type="entry name" value="WD40 repeat-like"/>
    <property type="match status" value="1"/>
</dbReference>
<dbReference type="EMBL" id="VXIS01000181">
    <property type="protein sequence ID" value="KAA8898634.1"/>
    <property type="molecule type" value="Genomic_DNA"/>
</dbReference>
<protein>
    <submittedName>
        <fullName evidence="3">WD40-repeat-containing domain protein</fullName>
    </submittedName>
</protein>
<feature type="region of interest" description="Disordered" evidence="1">
    <location>
        <begin position="98"/>
        <end position="124"/>
    </location>
</feature>
<organism evidence="3 4">
    <name type="scientific">Sphaerosporella brunnea</name>
    <dbReference type="NCBI Taxonomy" id="1250544"/>
    <lineage>
        <taxon>Eukaryota</taxon>
        <taxon>Fungi</taxon>
        <taxon>Dikarya</taxon>
        <taxon>Ascomycota</taxon>
        <taxon>Pezizomycotina</taxon>
        <taxon>Pezizomycetes</taxon>
        <taxon>Pezizales</taxon>
        <taxon>Pyronemataceae</taxon>
        <taxon>Sphaerosporella</taxon>
    </lineage>
</organism>
<dbReference type="PANTHER" id="PTHR43991:SF9">
    <property type="entry name" value="DUF2415 DOMAIN-CONTAINING PROTEIN"/>
    <property type="match status" value="1"/>
</dbReference>
<dbReference type="InterPro" id="IPR019417">
    <property type="entry name" value="DUF2415"/>
</dbReference>
<feature type="compositionally biased region" description="Basic and acidic residues" evidence="1">
    <location>
        <begin position="471"/>
        <end position="482"/>
    </location>
</feature>
<reference evidence="3 4" key="1">
    <citation type="submission" date="2019-09" db="EMBL/GenBank/DDBJ databases">
        <title>Draft genome of the ectomycorrhizal ascomycete Sphaerosporella brunnea.</title>
        <authorList>
            <consortium name="DOE Joint Genome Institute"/>
            <person name="Benucci G.M."/>
            <person name="Marozzi G."/>
            <person name="Antonielli L."/>
            <person name="Sanchez S."/>
            <person name="Marco P."/>
            <person name="Wang X."/>
            <person name="Falini L.B."/>
            <person name="Barry K."/>
            <person name="Haridas S."/>
            <person name="Lipzen A."/>
            <person name="Labutti K."/>
            <person name="Grigoriev I.V."/>
            <person name="Murat C."/>
            <person name="Martin F."/>
            <person name="Albertini E."/>
            <person name="Donnini D."/>
            <person name="Bonito G."/>
        </authorList>
    </citation>
    <scope>NUCLEOTIDE SEQUENCE [LARGE SCALE GENOMIC DNA]</scope>
    <source>
        <strain evidence="3 4">Sb_GMNB300</strain>
    </source>
</reference>
<evidence type="ECO:0000313" key="4">
    <source>
        <dbReference type="Proteomes" id="UP000326924"/>
    </source>
</evidence>
<dbReference type="AlphaFoldDB" id="A0A5J5ENF8"/>
<dbReference type="PANTHER" id="PTHR43991">
    <property type="entry name" value="WD REPEAT PROTEIN (AFU_ORTHOLOGUE AFUA_8G05640)-RELATED"/>
    <property type="match status" value="1"/>
</dbReference>
<gene>
    <name evidence="3" type="ORF">FN846DRAFT_909989</name>
</gene>
<evidence type="ECO:0000313" key="3">
    <source>
        <dbReference type="EMBL" id="KAA8898634.1"/>
    </source>
</evidence>
<feature type="compositionally biased region" description="Low complexity" evidence="1">
    <location>
        <begin position="495"/>
        <end position="515"/>
    </location>
</feature>
<accession>A0A5J5ENF8</accession>
<dbReference type="InterPro" id="IPR015943">
    <property type="entry name" value="WD40/YVTN_repeat-like_dom_sf"/>
</dbReference>
<dbReference type="OrthoDB" id="418169at2759"/>
<dbReference type="InParanoid" id="A0A5J5ENF8"/>
<dbReference type="InterPro" id="IPR036322">
    <property type="entry name" value="WD40_repeat_dom_sf"/>
</dbReference>
<comment type="caution">
    <text evidence="3">The sequence shown here is derived from an EMBL/GenBank/DDBJ whole genome shotgun (WGS) entry which is preliminary data.</text>
</comment>